<accession>W2LM99</accession>
<gene>
    <name evidence="1" type="ORF">L917_04390</name>
</gene>
<evidence type="ECO:0000313" key="1">
    <source>
        <dbReference type="EMBL" id="ETL98572.1"/>
    </source>
</evidence>
<proteinExistence type="predicted"/>
<dbReference type="AlphaFoldDB" id="W2LM99"/>
<reference evidence="1" key="1">
    <citation type="submission" date="2013-11" db="EMBL/GenBank/DDBJ databases">
        <title>The Genome Sequence of Phytophthora parasitica CHvinca01.</title>
        <authorList>
            <consortium name="The Broad Institute Genomics Platform"/>
            <person name="Russ C."/>
            <person name="Tyler B."/>
            <person name="Panabieres F."/>
            <person name="Shan W."/>
            <person name="Tripathy S."/>
            <person name="Grunwald N."/>
            <person name="Machado M."/>
            <person name="Johnson C.S."/>
            <person name="Arredondo F."/>
            <person name="Hong C."/>
            <person name="Coffey M."/>
            <person name="Young S.K."/>
            <person name="Zeng Q."/>
            <person name="Gargeya S."/>
            <person name="Fitzgerald M."/>
            <person name="Abouelleil A."/>
            <person name="Alvarado L."/>
            <person name="Chapman S.B."/>
            <person name="Gainer-Dewar J."/>
            <person name="Goldberg J."/>
            <person name="Griggs A."/>
            <person name="Gujja S."/>
            <person name="Hansen M."/>
            <person name="Howarth C."/>
            <person name="Imamovic A."/>
            <person name="Ireland A."/>
            <person name="Larimer J."/>
            <person name="McCowan C."/>
            <person name="Murphy C."/>
            <person name="Pearson M."/>
            <person name="Poon T.W."/>
            <person name="Priest M."/>
            <person name="Roberts A."/>
            <person name="Saif S."/>
            <person name="Shea T."/>
            <person name="Sykes S."/>
            <person name="Wortman J."/>
            <person name="Nusbaum C."/>
            <person name="Birren B."/>
        </authorList>
    </citation>
    <scope>NUCLEOTIDE SEQUENCE [LARGE SCALE GENOMIC DNA]</scope>
    <source>
        <strain evidence="1">CHvinca01</strain>
    </source>
</reference>
<dbReference type="PANTHER" id="PTHR33977">
    <property type="entry name" value="ZINC ION BINDING PROTEIN"/>
    <property type="match status" value="1"/>
</dbReference>
<protein>
    <submittedName>
        <fullName evidence="1">Uncharacterized protein</fullName>
    </submittedName>
</protein>
<name>W2LM99_PHYNI</name>
<dbReference type="PANTHER" id="PTHR33977:SF1">
    <property type="entry name" value="ZINC ION BINDING PROTEIN"/>
    <property type="match status" value="1"/>
</dbReference>
<dbReference type="OrthoDB" id="125095at2759"/>
<dbReference type="EMBL" id="KI678515">
    <property type="protein sequence ID" value="ETL98572.1"/>
    <property type="molecule type" value="Genomic_DNA"/>
</dbReference>
<organism evidence="1">
    <name type="scientific">Phytophthora nicotianae</name>
    <name type="common">Potato buckeye rot agent</name>
    <name type="synonym">Phytophthora parasitica</name>
    <dbReference type="NCBI Taxonomy" id="4792"/>
    <lineage>
        <taxon>Eukaryota</taxon>
        <taxon>Sar</taxon>
        <taxon>Stramenopiles</taxon>
        <taxon>Oomycota</taxon>
        <taxon>Peronosporomycetes</taxon>
        <taxon>Peronosporales</taxon>
        <taxon>Peronosporaceae</taxon>
        <taxon>Phytophthora</taxon>
    </lineage>
</organism>
<sequence length="436" mass="49681">MEEAAREWVAQGLKPSKIRSGFLRRFNIDETSLPPLSVVQRFVHNYATSHLRNNYILVSVKAKIHEAVFTNEENGEAFTFAWENDADGRPTVGNGSDHLPVIIGMTTKTLLKRVDRDPGSFIFHLDATYKLCQVAYPVLVVGISDKMRSFHLVAILIMPQQMQLHHARALIALRNVYLAVMHKPLVVRYVMLDADKAQRNGVDEVFGRDCSIVYEKAKNLEASLFAKILHDVHDLHFTTSDHEYEETKSRVLADWASWPELARFMAYFTETWLASRFSQWQVYHSPSGIATTNNPVEQYNAVLKRDVTPHRKLKMGVLLGRLLDWCRLESARAAPFATATVADARLHRRAREMERTGLLSELVVSRHSVAFMLGETPDEVMSQDVVYVRSLPANRSYNEDLRRRHEDLPVSAQLGQNTARMKKIGCHRQAGRSTFA</sequence>
<dbReference type="VEuPathDB" id="FungiDB:PPTG_08862"/>
<dbReference type="Proteomes" id="UP000054423">
    <property type="component" value="Unassembled WGS sequence"/>
</dbReference>